<dbReference type="Proteomes" id="UP000070544">
    <property type="component" value="Unassembled WGS sequence"/>
</dbReference>
<proteinExistence type="predicted"/>
<keyword evidence="2" id="KW-1185">Reference proteome</keyword>
<dbReference type="OrthoDB" id="273230at2759"/>
<name>A0A138ZY60_GONPJ</name>
<evidence type="ECO:0000313" key="2">
    <source>
        <dbReference type="Proteomes" id="UP000070544"/>
    </source>
</evidence>
<sequence>MRAPILLRASRITNRVHSYRGFASPSRGLSNVGSLATLQLSRRLTIGDLPRRFSERQLFSSAGKDEIVDIDAEIEAITDLYATAKDELDYALESKGTVYYNEEKKTAHEAVDAVLARFDSLLERVSSEGGKNEVKRRIGLRIEELKAQFDQLMQADLTD</sequence>
<gene>
    <name evidence="1" type="ORF">M427DRAFT_64114</name>
</gene>
<dbReference type="InterPro" id="IPR053325">
    <property type="entry name" value="H3-Acetyl_Activator"/>
</dbReference>
<organism evidence="1 2">
    <name type="scientific">Gonapodya prolifera (strain JEL478)</name>
    <name type="common">Monoblepharis prolifera</name>
    <dbReference type="NCBI Taxonomy" id="1344416"/>
    <lineage>
        <taxon>Eukaryota</taxon>
        <taxon>Fungi</taxon>
        <taxon>Fungi incertae sedis</taxon>
        <taxon>Chytridiomycota</taxon>
        <taxon>Chytridiomycota incertae sedis</taxon>
        <taxon>Monoblepharidomycetes</taxon>
        <taxon>Monoblepharidales</taxon>
        <taxon>Gonapodyaceae</taxon>
        <taxon>Gonapodya</taxon>
    </lineage>
</organism>
<dbReference type="EMBL" id="KQ965864">
    <property type="protein sequence ID" value="KXS09442.1"/>
    <property type="molecule type" value="Genomic_DNA"/>
</dbReference>
<dbReference type="AlphaFoldDB" id="A0A138ZY60"/>
<dbReference type="PANTHER" id="PTHR35706:SF1">
    <property type="entry name" value="EMBRYOGENESIS-LIKE PROTEIN"/>
    <property type="match status" value="1"/>
</dbReference>
<protein>
    <submittedName>
        <fullName evidence="1">Uncharacterized protein</fullName>
    </submittedName>
</protein>
<dbReference type="PANTHER" id="PTHR35706">
    <property type="entry name" value="F14O23.11 PROTEIN"/>
    <property type="match status" value="1"/>
</dbReference>
<accession>A0A138ZY60</accession>
<reference evidence="1 2" key="1">
    <citation type="journal article" date="2015" name="Genome Biol. Evol.">
        <title>Phylogenomic analyses indicate that early fungi evolved digesting cell walls of algal ancestors of land plants.</title>
        <authorList>
            <person name="Chang Y."/>
            <person name="Wang S."/>
            <person name="Sekimoto S."/>
            <person name="Aerts A.L."/>
            <person name="Choi C."/>
            <person name="Clum A."/>
            <person name="LaButti K.M."/>
            <person name="Lindquist E.A."/>
            <person name="Yee Ngan C."/>
            <person name="Ohm R.A."/>
            <person name="Salamov A.A."/>
            <person name="Grigoriev I.V."/>
            <person name="Spatafora J.W."/>
            <person name="Berbee M.L."/>
        </authorList>
    </citation>
    <scope>NUCLEOTIDE SEQUENCE [LARGE SCALE GENOMIC DNA]</scope>
    <source>
        <strain evidence="1 2">JEL478</strain>
    </source>
</reference>
<evidence type="ECO:0000313" key="1">
    <source>
        <dbReference type="EMBL" id="KXS09442.1"/>
    </source>
</evidence>